<dbReference type="EMBL" id="KY979132">
    <property type="protein sequence ID" value="ASD50530.1"/>
    <property type="molecule type" value="Genomic_DNA"/>
</dbReference>
<name>A0A218M3A2_9CAUD</name>
<dbReference type="KEGG" id="vg:40085934"/>
<keyword evidence="2" id="KW-1185">Reference proteome</keyword>
<evidence type="ECO:0000313" key="2">
    <source>
        <dbReference type="Proteomes" id="UP000224101"/>
    </source>
</evidence>
<evidence type="ECO:0000313" key="1">
    <source>
        <dbReference type="EMBL" id="ASD50530.1"/>
    </source>
</evidence>
<protein>
    <submittedName>
        <fullName evidence="1">Uncharacterized protein</fullName>
    </submittedName>
</protein>
<sequence length="59" mass="6481">MLQVIGKGKVAFVPTPNHTFYANTGKVRIGIACAPRPRRIEGQHEIRLQSLLLNGKAGR</sequence>
<organism evidence="1 2">
    <name type="scientific">Acidovorax phage ACP17</name>
    <dbReference type="NCBI Taxonomy" id="2010329"/>
    <lineage>
        <taxon>Viruses</taxon>
        <taxon>Duplodnaviria</taxon>
        <taxon>Heunggongvirae</taxon>
        <taxon>Uroviricota</taxon>
        <taxon>Caudoviricetes</taxon>
        <taxon>Busanvirus</taxon>
        <taxon>Busanvirus ACP17</taxon>
    </lineage>
</organism>
<dbReference type="GeneID" id="40085934"/>
<dbReference type="RefSeq" id="YP_009609849.1">
    <property type="nucleotide sequence ID" value="NC_041997.1"/>
</dbReference>
<dbReference type="Proteomes" id="UP000224101">
    <property type="component" value="Segment"/>
</dbReference>
<proteinExistence type="predicted"/>
<accession>A0A218M3A2</accession>
<reference evidence="1 2" key="1">
    <citation type="submission" date="2017-08" db="EMBL/GenBank/DDBJ databases">
        <title>Characterization and complete genome sequence of novel bacteriophage infecting the causal agent of bacterial fruit blotch, Acidovorax citrulli.</title>
        <authorList>
            <person name="Midani A.R."/>
            <person name="Park S.-H."/>
            <person name="Choi T.-J."/>
        </authorList>
    </citation>
    <scope>NUCLEOTIDE SEQUENCE [LARGE SCALE GENOMIC DNA]</scope>
</reference>